<dbReference type="NCBIfam" id="TIGR00254">
    <property type="entry name" value="GGDEF"/>
    <property type="match status" value="1"/>
</dbReference>
<gene>
    <name evidence="5" type="ORF">SAMN05443545_1053</name>
</gene>
<dbReference type="GO" id="GO:0071111">
    <property type="term" value="F:cyclic-guanylate-specific phosphodiesterase activity"/>
    <property type="evidence" value="ECO:0007669"/>
    <property type="project" value="InterPro"/>
</dbReference>
<organism evidence="5 6">
    <name type="scientific">Aidingimonas halophila</name>
    <dbReference type="NCBI Taxonomy" id="574349"/>
    <lineage>
        <taxon>Bacteria</taxon>
        <taxon>Pseudomonadati</taxon>
        <taxon>Pseudomonadota</taxon>
        <taxon>Gammaproteobacteria</taxon>
        <taxon>Oceanospirillales</taxon>
        <taxon>Halomonadaceae</taxon>
        <taxon>Aidingimonas</taxon>
    </lineage>
</organism>
<dbReference type="PROSITE" id="PS50887">
    <property type="entry name" value="GGDEF"/>
    <property type="match status" value="1"/>
</dbReference>
<dbReference type="InterPro" id="IPR043128">
    <property type="entry name" value="Rev_trsase/Diguanyl_cyclase"/>
</dbReference>
<keyword evidence="1" id="KW-1133">Transmembrane helix</keyword>
<dbReference type="PANTHER" id="PTHR33121">
    <property type="entry name" value="CYCLIC DI-GMP PHOSPHODIESTERASE PDEF"/>
    <property type="match status" value="1"/>
</dbReference>
<dbReference type="InterPro" id="IPR003660">
    <property type="entry name" value="HAMP_dom"/>
</dbReference>
<keyword evidence="1" id="KW-0812">Transmembrane</keyword>
<reference evidence="5 6" key="1">
    <citation type="submission" date="2016-10" db="EMBL/GenBank/DDBJ databases">
        <authorList>
            <person name="de Groot N.N."/>
        </authorList>
    </citation>
    <scope>NUCLEOTIDE SEQUENCE [LARGE SCALE GENOMIC DNA]</scope>
    <source>
        <strain evidence="5 6">DSM 19219</strain>
    </source>
</reference>
<dbReference type="SUPFAM" id="SSF141868">
    <property type="entry name" value="EAL domain-like"/>
    <property type="match status" value="1"/>
</dbReference>
<feature type="domain" description="EAL" evidence="2">
    <location>
        <begin position="398"/>
        <end position="634"/>
    </location>
</feature>
<dbReference type="Gene3D" id="3.30.70.270">
    <property type="match status" value="1"/>
</dbReference>
<dbReference type="InterPro" id="IPR035919">
    <property type="entry name" value="EAL_sf"/>
</dbReference>
<evidence type="ECO:0000259" key="3">
    <source>
        <dbReference type="PROSITE" id="PS50885"/>
    </source>
</evidence>
<feature type="transmembrane region" description="Helical" evidence="1">
    <location>
        <begin position="150"/>
        <end position="169"/>
    </location>
</feature>
<proteinExistence type="predicted"/>
<dbReference type="Pfam" id="PF16448">
    <property type="entry name" value="LapD_MoxY_N"/>
    <property type="match status" value="1"/>
</dbReference>
<dbReference type="GO" id="GO:0016020">
    <property type="term" value="C:membrane"/>
    <property type="evidence" value="ECO:0007669"/>
    <property type="project" value="InterPro"/>
</dbReference>
<dbReference type="PANTHER" id="PTHR33121:SF23">
    <property type="entry name" value="CYCLIC DI-GMP PHOSPHODIESTERASE PDEB"/>
    <property type="match status" value="1"/>
</dbReference>
<keyword evidence="1" id="KW-0472">Membrane</keyword>
<dbReference type="Pfam" id="PF00563">
    <property type="entry name" value="EAL"/>
    <property type="match status" value="1"/>
</dbReference>
<dbReference type="InterPro" id="IPR042461">
    <property type="entry name" value="LapD_MoxY_peri_C"/>
</dbReference>
<evidence type="ECO:0000313" key="5">
    <source>
        <dbReference type="EMBL" id="SDX32084.1"/>
    </source>
</evidence>
<dbReference type="InterPro" id="IPR029787">
    <property type="entry name" value="Nucleotide_cyclase"/>
</dbReference>
<dbReference type="PROSITE" id="PS50883">
    <property type="entry name" value="EAL"/>
    <property type="match status" value="1"/>
</dbReference>
<dbReference type="InterPro" id="IPR050706">
    <property type="entry name" value="Cyclic-di-GMP_PDE-like"/>
</dbReference>
<dbReference type="InterPro" id="IPR032244">
    <property type="entry name" value="LapD_MoxY_N"/>
</dbReference>
<name>A0A1H3ASI2_9GAMM</name>
<dbReference type="AlphaFoldDB" id="A0A1H3ASI2"/>
<feature type="transmembrane region" description="Helical" evidence="1">
    <location>
        <begin position="6"/>
        <end position="27"/>
    </location>
</feature>
<evidence type="ECO:0000259" key="2">
    <source>
        <dbReference type="PROSITE" id="PS50883"/>
    </source>
</evidence>
<feature type="domain" description="GGDEF" evidence="4">
    <location>
        <begin position="263"/>
        <end position="392"/>
    </location>
</feature>
<dbReference type="SMART" id="SM00267">
    <property type="entry name" value="GGDEF"/>
    <property type="match status" value="1"/>
</dbReference>
<dbReference type="InterPro" id="IPR000160">
    <property type="entry name" value="GGDEF_dom"/>
</dbReference>
<dbReference type="InterPro" id="IPR001633">
    <property type="entry name" value="EAL_dom"/>
</dbReference>
<dbReference type="CDD" id="cd01948">
    <property type="entry name" value="EAL"/>
    <property type="match status" value="1"/>
</dbReference>
<dbReference type="Gene3D" id="3.20.20.450">
    <property type="entry name" value="EAL domain"/>
    <property type="match status" value="1"/>
</dbReference>
<accession>A0A1H3ASI2</accession>
<dbReference type="SUPFAM" id="SSF55073">
    <property type="entry name" value="Nucleotide cyclase"/>
    <property type="match status" value="1"/>
</dbReference>
<dbReference type="STRING" id="574349.SAMN05443545_1053"/>
<dbReference type="GO" id="GO:0007165">
    <property type="term" value="P:signal transduction"/>
    <property type="evidence" value="ECO:0007669"/>
    <property type="project" value="InterPro"/>
</dbReference>
<dbReference type="Pfam" id="PF00990">
    <property type="entry name" value="GGDEF"/>
    <property type="match status" value="1"/>
</dbReference>
<evidence type="ECO:0000259" key="4">
    <source>
        <dbReference type="PROSITE" id="PS50887"/>
    </source>
</evidence>
<dbReference type="PROSITE" id="PS50885">
    <property type="entry name" value="HAMP"/>
    <property type="match status" value="1"/>
</dbReference>
<dbReference type="Proteomes" id="UP000198500">
    <property type="component" value="Unassembled WGS sequence"/>
</dbReference>
<dbReference type="SMART" id="SM00052">
    <property type="entry name" value="EAL"/>
    <property type="match status" value="1"/>
</dbReference>
<sequence length="634" mass="70518">MSLIKQLWLTILVLLLIAFGGSLFIAITTTKQALEQEVSIKNADNANALALSMSQLSKDPTEMELLIAAQFDTGHYRRIELRDTDGDIMEAREADETIDEVPGWFVDLTRFSIPAGEAVIQDGWQQYATIEVETQHSYAYRSLWRSTLQLLGWFGLAAIVSGLLAWWIVHTIRRPLQAVIDQAREIGRRRFTTSRLPKTRELRDVVEAMNQLSASVSSMLSQEGDKLEQLRRRLQHDSITGAVNRDHFMRLLDTALKREDDNTMGCIAIIRVAQLAELNEQLGRSATDKLLAELTRELQQIARSVDNGQVGRLNGSDFALLLPGEDDLEALSARLTDKLHAHLDGQPLRIALPMAIRIYHQHETRAQVLSALDGELARAESQGDRAVILDRGEGEAVLFQTHDEWRAALVQAIHDGVSLARYPVLDNQGGLLHYEAPSRLRLCDKWQPAGVFMPWISRLGMNSDMDLAVVDTALRTVAENTTPVALNISPRAANDPAFISALKARLQAAPEAAPHLWFEVPEIMAVHHLESFRSLCRELERFGCRMGLEHVGPEFSKIAQLHDVGLSYLKIDASLVNNVDDSVDQQSILRGMATLCHSIGIKIIAEGVETDAEHTTLLELGFDGMTGPGIRLSD</sequence>
<feature type="domain" description="HAMP" evidence="3">
    <location>
        <begin position="170"/>
        <end position="221"/>
    </location>
</feature>
<dbReference type="EMBL" id="FNNI01000005">
    <property type="protein sequence ID" value="SDX32084.1"/>
    <property type="molecule type" value="Genomic_DNA"/>
</dbReference>
<dbReference type="OrthoDB" id="5894408at2"/>
<dbReference type="Gene3D" id="6.20.270.20">
    <property type="entry name" value="LapD/MoxY periplasmic domain"/>
    <property type="match status" value="1"/>
</dbReference>
<dbReference type="RefSeq" id="WP_092569396.1">
    <property type="nucleotide sequence ID" value="NZ_BMXH01000003.1"/>
</dbReference>
<evidence type="ECO:0000256" key="1">
    <source>
        <dbReference type="SAM" id="Phobius"/>
    </source>
</evidence>
<dbReference type="Gene3D" id="3.30.110.200">
    <property type="match status" value="1"/>
</dbReference>
<keyword evidence="6" id="KW-1185">Reference proteome</keyword>
<evidence type="ECO:0000313" key="6">
    <source>
        <dbReference type="Proteomes" id="UP000198500"/>
    </source>
</evidence>
<protein>
    <submittedName>
        <fullName evidence="5">Diguanylate cyclase/phosphodiesterase</fullName>
    </submittedName>
</protein>